<dbReference type="AlphaFoldDB" id="A0AAJ0FIR3"/>
<name>A0AAJ0FIR3_9PEZI</name>
<dbReference type="RefSeq" id="XP_060278558.1">
    <property type="nucleotide sequence ID" value="XM_060429304.1"/>
</dbReference>
<dbReference type="SMART" id="SM00490">
    <property type="entry name" value="HELICc"/>
    <property type="match status" value="1"/>
</dbReference>
<dbReference type="SMART" id="SM00487">
    <property type="entry name" value="DEXDc"/>
    <property type="match status" value="1"/>
</dbReference>
<evidence type="ECO:0000259" key="5">
    <source>
        <dbReference type="PROSITE" id="PS51192"/>
    </source>
</evidence>
<evidence type="ECO:0000256" key="4">
    <source>
        <dbReference type="SAM" id="MobiDB-lite"/>
    </source>
</evidence>
<dbReference type="GO" id="GO:0005634">
    <property type="term" value="C:nucleus"/>
    <property type="evidence" value="ECO:0007669"/>
    <property type="project" value="TreeGrafter"/>
</dbReference>
<dbReference type="Pfam" id="PF00176">
    <property type="entry name" value="SNF2-rel_dom"/>
    <property type="match status" value="1"/>
</dbReference>
<accession>A0AAJ0FIR3</accession>
<evidence type="ECO:0000313" key="8">
    <source>
        <dbReference type="Proteomes" id="UP001244011"/>
    </source>
</evidence>
<dbReference type="CDD" id="cd18008">
    <property type="entry name" value="DEXDc_SHPRH-like"/>
    <property type="match status" value="1"/>
</dbReference>
<protein>
    <submittedName>
        <fullName evidence="7">SNF2 family N-terminal domain-containing protein</fullName>
    </submittedName>
</protein>
<comment type="caution">
    <text evidence="7">The sequence shown here is derived from an EMBL/GenBank/DDBJ whole genome shotgun (WGS) entry which is preliminary data.</text>
</comment>
<dbReference type="GO" id="GO:0006281">
    <property type="term" value="P:DNA repair"/>
    <property type="evidence" value="ECO:0007669"/>
    <property type="project" value="TreeGrafter"/>
</dbReference>
<dbReference type="InterPro" id="IPR049730">
    <property type="entry name" value="SNF2/RAD54-like_C"/>
</dbReference>
<sequence length="903" mass="101145">MATQRPPKRQRLVSGASTKDSAEQVGSEVWHPQFGRVSCEQGLSVNESEGNRVVVCFGMIPGINCVVDGASISIATFEDAVPVMLTSADSFSGVYNGRFRGKVQPRYTHITGGLLDEKDLELQVECIRSEALAPPSNTVSRKSTQTLPQPAACSLSITLYGPMELFDEVGEFFQSDGMFLQDPLNCNRVLRYCNPHRLSSLDPDSCQWTSELNANPTFIDMKDVAVGPELLELLDSQSNLAETTQHQSIKTVLKRHQRQALTFMLQRERGWMFDETTPDIWDVVESNRGRFFMNRISNAHQVEEPDQFHGGVIADPMGFGKTLTMIALVAADMPVPRGLANEEFEDLMDVGVDSDDTASQTLIIVPPPLLDTWEEQLSEHVVSGTLTWRRHHGKSRLNEISDLDGISIVLTTYHTVAADWRNHGTSESLLLFSIRWKRLVLDEAHIIRNSNSQMARALCSLNARCRWVVTGTPIQNRLKDFSALLKFLQAHPYSDQKQFDRDISNLWKAGDVDEATKRLKRLSRCLLLRRPQGTVKLPPRKDLQCTITFTRAERELYDDIRSRAIQQIDEARLEVSDAAGSNAYINVLQQIEAMRMVCNLGLHYHYRHDVSTTARNSSTTWEDWNATAQQIFNLHRGMEPIHCQLCSLSLDTIERLLVHDDQNQHQPRFSSCLRLTCADCVQTRATNGGSCGCGKSPSCAIAPVSASATGLEEAPVPTHLLENFQRSACMKLPAKVVSLVTDLRALPLEVKCVVFSTWRMSLDVVEAGLNQAGISCLRYDGKVPQRERHGVVERFRNDPSVRVLLLTLSCGAVGLTLTVAARAYLLEPHWNPTLEEQALARIHRMGQEKEVTTVRFYVHDTIEQSVIELQKRKKTLASVLSAPHDGSQVEEDSGRLERLRALL</sequence>
<keyword evidence="1" id="KW-0547">Nucleotide-binding</keyword>
<dbReference type="GeneID" id="85312491"/>
<evidence type="ECO:0000256" key="2">
    <source>
        <dbReference type="ARBA" id="ARBA00022801"/>
    </source>
</evidence>
<dbReference type="Gene3D" id="3.40.50.10810">
    <property type="entry name" value="Tandem AAA-ATPase domain"/>
    <property type="match status" value="1"/>
</dbReference>
<keyword evidence="8" id="KW-1185">Reference proteome</keyword>
<reference evidence="7" key="1">
    <citation type="submission" date="2023-06" db="EMBL/GenBank/DDBJ databases">
        <title>Genome-scale phylogeny and comparative genomics of the fungal order Sordariales.</title>
        <authorList>
            <consortium name="Lawrence Berkeley National Laboratory"/>
            <person name="Hensen N."/>
            <person name="Bonometti L."/>
            <person name="Westerberg I."/>
            <person name="Brannstrom I.O."/>
            <person name="Guillou S."/>
            <person name="Cros-Aarteil S."/>
            <person name="Calhoun S."/>
            <person name="Haridas S."/>
            <person name="Kuo A."/>
            <person name="Mondo S."/>
            <person name="Pangilinan J."/>
            <person name="Riley R."/>
            <person name="Labutti K."/>
            <person name="Andreopoulos B."/>
            <person name="Lipzen A."/>
            <person name="Chen C."/>
            <person name="Yanf M."/>
            <person name="Daum C."/>
            <person name="Ng V."/>
            <person name="Clum A."/>
            <person name="Steindorff A."/>
            <person name="Ohm R."/>
            <person name="Martin F."/>
            <person name="Silar P."/>
            <person name="Natvig D."/>
            <person name="Lalanne C."/>
            <person name="Gautier V."/>
            <person name="Ament-Velasquez S.L."/>
            <person name="Kruys A."/>
            <person name="Hutchinson M.I."/>
            <person name="Powell A.J."/>
            <person name="Barry K."/>
            <person name="Miller A.N."/>
            <person name="Grigoriev I.V."/>
            <person name="Debuchy R."/>
            <person name="Gladieux P."/>
            <person name="Thoren M.H."/>
            <person name="Johannesson H."/>
        </authorList>
    </citation>
    <scope>NUCLEOTIDE SEQUENCE</scope>
    <source>
        <strain evidence="7">8032-3</strain>
    </source>
</reference>
<feature type="domain" description="Helicase ATP-binding" evidence="5">
    <location>
        <begin position="302"/>
        <end position="491"/>
    </location>
</feature>
<dbReference type="GO" id="GO:0016787">
    <property type="term" value="F:hydrolase activity"/>
    <property type="evidence" value="ECO:0007669"/>
    <property type="project" value="UniProtKB-KW"/>
</dbReference>
<dbReference type="PROSITE" id="PS51192">
    <property type="entry name" value="HELICASE_ATP_BIND_1"/>
    <property type="match status" value="1"/>
</dbReference>
<feature type="compositionally biased region" description="Basic residues" evidence="4">
    <location>
        <begin position="1"/>
        <end position="11"/>
    </location>
</feature>
<evidence type="ECO:0000259" key="6">
    <source>
        <dbReference type="PROSITE" id="PS51194"/>
    </source>
</evidence>
<organism evidence="7 8">
    <name type="scientific">Phialemonium atrogriseum</name>
    <dbReference type="NCBI Taxonomy" id="1093897"/>
    <lineage>
        <taxon>Eukaryota</taxon>
        <taxon>Fungi</taxon>
        <taxon>Dikarya</taxon>
        <taxon>Ascomycota</taxon>
        <taxon>Pezizomycotina</taxon>
        <taxon>Sordariomycetes</taxon>
        <taxon>Sordariomycetidae</taxon>
        <taxon>Cephalothecales</taxon>
        <taxon>Cephalothecaceae</taxon>
        <taxon>Phialemonium</taxon>
    </lineage>
</organism>
<dbReference type="PANTHER" id="PTHR45626:SF22">
    <property type="entry name" value="DNA REPAIR PROTEIN RAD5"/>
    <property type="match status" value="1"/>
</dbReference>
<dbReference type="Pfam" id="PF00271">
    <property type="entry name" value="Helicase_C"/>
    <property type="match status" value="1"/>
</dbReference>
<evidence type="ECO:0000313" key="7">
    <source>
        <dbReference type="EMBL" id="KAK1762345.1"/>
    </source>
</evidence>
<feature type="domain" description="Helicase C-terminal" evidence="6">
    <location>
        <begin position="742"/>
        <end position="895"/>
    </location>
</feature>
<dbReference type="InterPro" id="IPR038718">
    <property type="entry name" value="SNF2-like_sf"/>
</dbReference>
<dbReference type="InterPro" id="IPR014001">
    <property type="entry name" value="Helicase_ATP-bd"/>
</dbReference>
<dbReference type="GO" id="GO:0008094">
    <property type="term" value="F:ATP-dependent activity, acting on DNA"/>
    <property type="evidence" value="ECO:0007669"/>
    <property type="project" value="TreeGrafter"/>
</dbReference>
<proteinExistence type="predicted"/>
<dbReference type="InterPro" id="IPR027417">
    <property type="entry name" value="P-loop_NTPase"/>
</dbReference>
<dbReference type="InterPro" id="IPR000330">
    <property type="entry name" value="SNF2_N"/>
</dbReference>
<evidence type="ECO:0000256" key="3">
    <source>
        <dbReference type="ARBA" id="ARBA00022840"/>
    </source>
</evidence>
<dbReference type="PANTHER" id="PTHR45626">
    <property type="entry name" value="TRANSCRIPTION TERMINATION FACTOR 2-RELATED"/>
    <property type="match status" value="1"/>
</dbReference>
<keyword evidence="3" id="KW-0067">ATP-binding</keyword>
<dbReference type="PROSITE" id="PS51194">
    <property type="entry name" value="HELICASE_CTER"/>
    <property type="match status" value="1"/>
</dbReference>
<evidence type="ECO:0000256" key="1">
    <source>
        <dbReference type="ARBA" id="ARBA00022741"/>
    </source>
</evidence>
<keyword evidence="2" id="KW-0378">Hydrolase</keyword>
<dbReference type="SUPFAM" id="SSF52540">
    <property type="entry name" value="P-loop containing nucleoside triphosphate hydrolases"/>
    <property type="match status" value="2"/>
</dbReference>
<dbReference type="InterPro" id="IPR050628">
    <property type="entry name" value="SNF2_RAD54_helicase_TF"/>
</dbReference>
<dbReference type="InterPro" id="IPR001650">
    <property type="entry name" value="Helicase_C-like"/>
</dbReference>
<feature type="region of interest" description="Disordered" evidence="4">
    <location>
        <begin position="1"/>
        <end position="25"/>
    </location>
</feature>
<dbReference type="EMBL" id="MU839039">
    <property type="protein sequence ID" value="KAK1762345.1"/>
    <property type="molecule type" value="Genomic_DNA"/>
</dbReference>
<dbReference type="CDD" id="cd18793">
    <property type="entry name" value="SF2_C_SNF"/>
    <property type="match status" value="1"/>
</dbReference>
<dbReference type="Proteomes" id="UP001244011">
    <property type="component" value="Unassembled WGS sequence"/>
</dbReference>
<dbReference type="GO" id="GO:0005524">
    <property type="term" value="F:ATP binding"/>
    <property type="evidence" value="ECO:0007669"/>
    <property type="project" value="UniProtKB-KW"/>
</dbReference>
<dbReference type="Gene3D" id="3.40.50.300">
    <property type="entry name" value="P-loop containing nucleotide triphosphate hydrolases"/>
    <property type="match status" value="1"/>
</dbReference>
<gene>
    <name evidence="7" type="ORF">QBC33DRAFT_552331</name>
</gene>